<accession>A0AAE1FNV7</accession>
<sequence>MRQPPQQPHSPRRPPPMQETPPRRPPAPSLPLLTLAPATPTAHARVTLRDSSATRPLEEGGGVGVSVRRLLCGV</sequence>
<evidence type="ECO:0000313" key="2">
    <source>
        <dbReference type="EMBL" id="KAK3877196.1"/>
    </source>
</evidence>
<name>A0AAE1FNV7_PETCI</name>
<evidence type="ECO:0000313" key="3">
    <source>
        <dbReference type="Proteomes" id="UP001286313"/>
    </source>
</evidence>
<feature type="compositionally biased region" description="Low complexity" evidence="1">
    <location>
        <begin position="30"/>
        <end position="42"/>
    </location>
</feature>
<comment type="caution">
    <text evidence="2">The sequence shown here is derived from an EMBL/GenBank/DDBJ whole genome shotgun (WGS) entry which is preliminary data.</text>
</comment>
<dbReference type="EMBL" id="JAWQEG010001708">
    <property type="protein sequence ID" value="KAK3877196.1"/>
    <property type="molecule type" value="Genomic_DNA"/>
</dbReference>
<proteinExistence type="predicted"/>
<feature type="region of interest" description="Disordered" evidence="1">
    <location>
        <begin position="1"/>
        <end position="63"/>
    </location>
</feature>
<evidence type="ECO:0000256" key="1">
    <source>
        <dbReference type="SAM" id="MobiDB-lite"/>
    </source>
</evidence>
<keyword evidence="3" id="KW-1185">Reference proteome</keyword>
<reference evidence="2" key="1">
    <citation type="submission" date="2023-10" db="EMBL/GenBank/DDBJ databases">
        <title>Genome assemblies of two species of porcelain crab, Petrolisthes cinctipes and Petrolisthes manimaculis (Anomura: Porcellanidae).</title>
        <authorList>
            <person name="Angst P."/>
        </authorList>
    </citation>
    <scope>NUCLEOTIDE SEQUENCE</scope>
    <source>
        <strain evidence="2">PB745_01</strain>
        <tissue evidence="2">Gill</tissue>
    </source>
</reference>
<protein>
    <submittedName>
        <fullName evidence="2">Uncharacterized protein</fullName>
    </submittedName>
</protein>
<dbReference type="Proteomes" id="UP001286313">
    <property type="component" value="Unassembled WGS sequence"/>
</dbReference>
<dbReference type="AlphaFoldDB" id="A0AAE1FNV7"/>
<feature type="compositionally biased region" description="Pro residues" evidence="1">
    <location>
        <begin position="1"/>
        <end position="29"/>
    </location>
</feature>
<gene>
    <name evidence="2" type="ORF">Pcinc_018082</name>
</gene>
<organism evidence="2 3">
    <name type="scientific">Petrolisthes cinctipes</name>
    <name type="common">Flat porcelain crab</name>
    <dbReference type="NCBI Taxonomy" id="88211"/>
    <lineage>
        <taxon>Eukaryota</taxon>
        <taxon>Metazoa</taxon>
        <taxon>Ecdysozoa</taxon>
        <taxon>Arthropoda</taxon>
        <taxon>Crustacea</taxon>
        <taxon>Multicrustacea</taxon>
        <taxon>Malacostraca</taxon>
        <taxon>Eumalacostraca</taxon>
        <taxon>Eucarida</taxon>
        <taxon>Decapoda</taxon>
        <taxon>Pleocyemata</taxon>
        <taxon>Anomura</taxon>
        <taxon>Galatheoidea</taxon>
        <taxon>Porcellanidae</taxon>
        <taxon>Petrolisthes</taxon>
    </lineage>
</organism>